<dbReference type="AlphaFoldDB" id="A0A552UGK5"/>
<feature type="domain" description="Glycosyl hydrolase 94 catalytic" evidence="3">
    <location>
        <begin position="395"/>
        <end position="550"/>
    </location>
</feature>
<dbReference type="InterPro" id="IPR033432">
    <property type="entry name" value="GH94_catalytic"/>
</dbReference>
<dbReference type="Pfam" id="PF17167">
    <property type="entry name" value="Glyco_hydro_94"/>
    <property type="match status" value="1"/>
</dbReference>
<gene>
    <name evidence="4" type="ORF">FMM06_03835</name>
</gene>
<evidence type="ECO:0000313" key="5">
    <source>
        <dbReference type="Proteomes" id="UP000317894"/>
    </source>
</evidence>
<reference evidence="4 5" key="1">
    <citation type="submission" date="2019-07" db="EMBL/GenBank/DDBJ databases">
        <title>Novel species isolated from glacier.</title>
        <authorList>
            <person name="Liu Q."/>
            <person name="Xin Y.-H."/>
        </authorList>
    </citation>
    <scope>NUCLEOTIDE SEQUENCE [LARGE SCALE GENOMIC DNA]</scope>
    <source>
        <strain evidence="4 5">LB1R16</strain>
    </source>
</reference>
<organism evidence="4 5">
    <name type="scientific">Glacieibacterium frigidum</name>
    <dbReference type="NCBI Taxonomy" id="2593303"/>
    <lineage>
        <taxon>Bacteria</taxon>
        <taxon>Pseudomonadati</taxon>
        <taxon>Pseudomonadota</taxon>
        <taxon>Alphaproteobacteria</taxon>
        <taxon>Sphingomonadales</taxon>
        <taxon>Sphingosinicellaceae</taxon>
        <taxon>Glacieibacterium</taxon>
    </lineage>
</organism>
<dbReference type="GO" id="GO:0005975">
    <property type="term" value="P:carbohydrate metabolic process"/>
    <property type="evidence" value="ECO:0007669"/>
    <property type="project" value="InterPro"/>
</dbReference>
<dbReference type="PANTHER" id="PTHR37469:SF2">
    <property type="entry name" value="CELLOBIONIC ACID PHOSPHORYLASE"/>
    <property type="match status" value="1"/>
</dbReference>
<dbReference type="SUPFAM" id="SSF48208">
    <property type="entry name" value="Six-hairpin glycosidases"/>
    <property type="match status" value="1"/>
</dbReference>
<dbReference type="Proteomes" id="UP000317894">
    <property type="component" value="Unassembled WGS sequence"/>
</dbReference>
<comment type="caution">
    <text evidence="4">The sequence shown here is derived from an EMBL/GenBank/DDBJ whole genome shotgun (WGS) entry which is preliminary data.</text>
</comment>
<dbReference type="InterPro" id="IPR008928">
    <property type="entry name" value="6-hairpin_glycosidase_sf"/>
</dbReference>
<dbReference type="InterPro" id="IPR052047">
    <property type="entry name" value="GH94_Enzymes"/>
</dbReference>
<keyword evidence="2" id="KW-0808">Transferase</keyword>
<evidence type="ECO:0000313" key="4">
    <source>
        <dbReference type="EMBL" id="TRW17317.1"/>
    </source>
</evidence>
<proteinExistence type="predicted"/>
<protein>
    <recommendedName>
        <fullName evidence="3">Glycosyl hydrolase 94 catalytic domain-containing protein</fullName>
    </recommendedName>
</protein>
<dbReference type="GO" id="GO:0016757">
    <property type="term" value="F:glycosyltransferase activity"/>
    <property type="evidence" value="ECO:0007669"/>
    <property type="project" value="UniProtKB-KW"/>
</dbReference>
<sequence length="760" mass="83645">MMRADVSEGWDRRSVMALSAAIAAPALPTWAAPAAPGLGSWATSRDGLPSYSYTGALPAAAKTRNGKDAEEAPDPAFLIGNHRITVFTHVSGIMQIMTGERVWARVNAADTINYGVNAARLRVDGATHNLIGLASLAADPATARHFGCGFARYAYRPVRDVSVRRVVSMAPSASVGGGVPAFVVSITLYNRSGFARDFDYEETIRNHYVTASQQRLPMAERTAHYPSTTSHDGTVALARTRFEALQFTPPAAPTDAVMHDVSPASVFMAAQPAAGVSADMSGSTDAQLVARFTGMIPARGSVTFHLVVGLTQGSLADAAATARELLSGVDPARLDEGLFAAAWRRHLPDYAREPDPVFRTEMTWHAHALEAMATHSAYFDETFVPQGVVYAYEDGENISNRDNLQALLPLCYTNPALARSSLRHVLRQTTTNGEIKRGTGGIGYVSPSIYKESDEQLYLFMALAEYLRITGDHAFLDDLLPAYPPDGTARFSVLTLLQKHFVYLRDEVGLGPHGLIRILNSDWSDSFFHKYSPNILMHAAESHLNSAMALAVMPALITALKAARRTDIDDFVAALEAYHAALTTAYFKDLGTRDFSARAYLNEGKPSYGLDIVCLEPQGFLLQVPDLAEARKRAIYDRVKAATLDPIGFRIRERPIFGGKGEGEDGGIWFALEHQMVRGVATFDKAEARRLLHRMSFANFARVYPDYWMGRWTHFDCVQSTLSEREGLLNYWRGTFRQQSMGYCSHVHSWPLYNYHRVMK</sequence>
<keyword evidence="1" id="KW-0328">Glycosyltransferase</keyword>
<dbReference type="OrthoDB" id="9769991at2"/>
<dbReference type="InterPro" id="IPR012341">
    <property type="entry name" value="6hp_glycosidase-like_sf"/>
</dbReference>
<dbReference type="EMBL" id="VJWA01000001">
    <property type="protein sequence ID" value="TRW17317.1"/>
    <property type="molecule type" value="Genomic_DNA"/>
</dbReference>
<dbReference type="Gene3D" id="1.50.10.10">
    <property type="match status" value="1"/>
</dbReference>
<dbReference type="PANTHER" id="PTHR37469">
    <property type="entry name" value="CELLOBIONIC ACID PHOSPHORYLASE-RELATED"/>
    <property type="match status" value="1"/>
</dbReference>
<evidence type="ECO:0000256" key="1">
    <source>
        <dbReference type="ARBA" id="ARBA00022676"/>
    </source>
</evidence>
<name>A0A552UGK5_9SPHN</name>
<evidence type="ECO:0000259" key="3">
    <source>
        <dbReference type="Pfam" id="PF17167"/>
    </source>
</evidence>
<dbReference type="RefSeq" id="WP_143554862.1">
    <property type="nucleotide sequence ID" value="NZ_VJWA01000001.1"/>
</dbReference>
<keyword evidence="5" id="KW-1185">Reference proteome</keyword>
<evidence type="ECO:0000256" key="2">
    <source>
        <dbReference type="ARBA" id="ARBA00022679"/>
    </source>
</evidence>
<accession>A0A552UGK5</accession>